<proteinExistence type="predicted"/>
<accession>A0A6C0EPY7</accession>
<evidence type="ECO:0000313" key="1">
    <source>
        <dbReference type="EMBL" id="QHT31256.1"/>
    </source>
</evidence>
<protein>
    <submittedName>
        <fullName evidence="1">Uncharacterized protein</fullName>
    </submittedName>
</protein>
<reference evidence="1" key="1">
    <citation type="journal article" date="2020" name="Nature">
        <title>Giant virus diversity and host interactions through global metagenomics.</title>
        <authorList>
            <person name="Schulz F."/>
            <person name="Roux S."/>
            <person name="Paez-Espino D."/>
            <person name="Jungbluth S."/>
            <person name="Walsh D.A."/>
            <person name="Denef V.J."/>
            <person name="McMahon K.D."/>
            <person name="Konstantinidis K.T."/>
            <person name="Eloe-Fadrosh E.A."/>
            <person name="Kyrpides N.C."/>
            <person name="Woyke T."/>
        </authorList>
    </citation>
    <scope>NUCLEOTIDE SEQUENCE</scope>
    <source>
        <strain evidence="1">GVMAG-M-3300009155-2</strain>
    </source>
</reference>
<dbReference type="AlphaFoldDB" id="A0A6C0EPY7"/>
<name>A0A6C0EPY7_9ZZZZ</name>
<dbReference type="EMBL" id="MN738917">
    <property type="protein sequence ID" value="QHT31256.1"/>
    <property type="molecule type" value="Genomic_DNA"/>
</dbReference>
<organism evidence="1">
    <name type="scientific">viral metagenome</name>
    <dbReference type="NCBI Taxonomy" id="1070528"/>
    <lineage>
        <taxon>unclassified sequences</taxon>
        <taxon>metagenomes</taxon>
        <taxon>organismal metagenomes</taxon>
    </lineage>
</organism>
<sequence length="115" mass="12658">MYSQTGFTPGNKSFAKRMMNYNAFYNQLNANSLNQNLQPPHCACIGDIYNKSVLASNSTSTNISYNTRISQIIKTRLGGSTQYGNFYLGQPLQVNCFGRVQGMPGGSGMPPLNKF</sequence>